<dbReference type="Gene3D" id="1.10.10.10">
    <property type="entry name" value="Winged helix-like DNA-binding domain superfamily/Winged helix DNA-binding domain"/>
    <property type="match status" value="1"/>
</dbReference>
<feature type="domain" description="HTH marR-type" evidence="1">
    <location>
        <begin position="16"/>
        <end position="150"/>
    </location>
</feature>
<organism evidence="2 3">
    <name type="scientific">Streptomyces hoynatensis</name>
    <dbReference type="NCBI Taxonomy" id="1141874"/>
    <lineage>
        <taxon>Bacteria</taxon>
        <taxon>Bacillati</taxon>
        <taxon>Actinomycetota</taxon>
        <taxon>Actinomycetes</taxon>
        <taxon>Kitasatosporales</taxon>
        <taxon>Streptomycetaceae</taxon>
        <taxon>Streptomyces</taxon>
    </lineage>
</organism>
<gene>
    <name evidence="2" type="ORF">D7294_08105</name>
</gene>
<dbReference type="GO" id="GO:0006950">
    <property type="term" value="P:response to stress"/>
    <property type="evidence" value="ECO:0007669"/>
    <property type="project" value="TreeGrafter"/>
</dbReference>
<dbReference type="InterPro" id="IPR039422">
    <property type="entry name" value="MarR/SlyA-like"/>
</dbReference>
<dbReference type="EMBL" id="RBAL01000003">
    <property type="protein sequence ID" value="RKN45044.1"/>
    <property type="molecule type" value="Genomic_DNA"/>
</dbReference>
<dbReference type="SMART" id="SM00347">
    <property type="entry name" value="HTH_MARR"/>
    <property type="match status" value="1"/>
</dbReference>
<dbReference type="AlphaFoldDB" id="A0A3A9ZB54"/>
<reference evidence="2 3" key="1">
    <citation type="journal article" date="2014" name="Int. J. Syst. Evol. Microbiol.">
        <title>Streptomyces hoynatensis sp. nov., isolated from deep marine sediment.</title>
        <authorList>
            <person name="Veyisoglu A."/>
            <person name="Sahin N."/>
        </authorList>
    </citation>
    <scope>NUCLEOTIDE SEQUENCE [LARGE SCALE GENOMIC DNA]</scope>
    <source>
        <strain evidence="2 3">KCTC 29097</strain>
    </source>
</reference>
<dbReference type="GO" id="GO:0003700">
    <property type="term" value="F:DNA-binding transcription factor activity"/>
    <property type="evidence" value="ECO:0007669"/>
    <property type="project" value="InterPro"/>
</dbReference>
<name>A0A3A9ZB54_9ACTN</name>
<dbReference type="Proteomes" id="UP000272474">
    <property type="component" value="Unassembled WGS sequence"/>
</dbReference>
<evidence type="ECO:0000313" key="3">
    <source>
        <dbReference type="Proteomes" id="UP000272474"/>
    </source>
</evidence>
<accession>A0A3A9ZB54</accession>
<dbReference type="Pfam" id="PF12802">
    <property type="entry name" value="MarR_2"/>
    <property type="match status" value="1"/>
</dbReference>
<keyword evidence="3" id="KW-1185">Reference proteome</keyword>
<dbReference type="InterPro" id="IPR000835">
    <property type="entry name" value="HTH_MarR-typ"/>
</dbReference>
<evidence type="ECO:0000313" key="2">
    <source>
        <dbReference type="EMBL" id="RKN45044.1"/>
    </source>
</evidence>
<dbReference type="InterPro" id="IPR036390">
    <property type="entry name" value="WH_DNA-bd_sf"/>
</dbReference>
<dbReference type="PROSITE" id="PS50995">
    <property type="entry name" value="HTH_MARR_2"/>
    <property type="match status" value="1"/>
</dbReference>
<dbReference type="PANTHER" id="PTHR33164:SF95">
    <property type="entry name" value="TRANSCRIPTIONAL REGULATOR"/>
    <property type="match status" value="1"/>
</dbReference>
<dbReference type="InterPro" id="IPR036388">
    <property type="entry name" value="WH-like_DNA-bd_sf"/>
</dbReference>
<dbReference type="PANTHER" id="PTHR33164">
    <property type="entry name" value="TRANSCRIPTIONAL REGULATOR, MARR FAMILY"/>
    <property type="match status" value="1"/>
</dbReference>
<dbReference type="PRINTS" id="PR00598">
    <property type="entry name" value="HTHMARR"/>
</dbReference>
<dbReference type="RefSeq" id="WP_120677046.1">
    <property type="nucleotide sequence ID" value="NZ_RBAL01000003.1"/>
</dbReference>
<sequence length="153" mass="17039">MPVRHDQSGRTPDRVKDRPTWLISRVYARSSALLGAGFEARGNGLRGYHYRLLAALEQWGPASQADLGRDTGIDRSDVTAALTELESRGLVERRVDPRHKRRNIVTITPEGVQQLAELDTVIGGVQEELLAPLTGSQRRQFLALMSRLLEASR</sequence>
<protein>
    <submittedName>
        <fullName evidence="2">MarR family transcriptional regulator</fullName>
    </submittedName>
</protein>
<evidence type="ECO:0000259" key="1">
    <source>
        <dbReference type="PROSITE" id="PS50995"/>
    </source>
</evidence>
<dbReference type="SUPFAM" id="SSF46785">
    <property type="entry name" value="Winged helix' DNA-binding domain"/>
    <property type="match status" value="1"/>
</dbReference>
<dbReference type="OrthoDB" id="4826718at2"/>
<comment type="caution">
    <text evidence="2">The sequence shown here is derived from an EMBL/GenBank/DDBJ whole genome shotgun (WGS) entry which is preliminary data.</text>
</comment>
<proteinExistence type="predicted"/>